<proteinExistence type="predicted"/>
<keyword evidence="3" id="KW-1185">Reference proteome</keyword>
<evidence type="ECO:0000313" key="3">
    <source>
        <dbReference type="Proteomes" id="UP000035963"/>
    </source>
</evidence>
<organism evidence="2 3">
    <name type="scientific">Caballeronia mineralivorans PML1(12)</name>
    <dbReference type="NCBI Taxonomy" id="908627"/>
    <lineage>
        <taxon>Bacteria</taxon>
        <taxon>Pseudomonadati</taxon>
        <taxon>Pseudomonadota</taxon>
        <taxon>Betaproteobacteria</taxon>
        <taxon>Burkholderiales</taxon>
        <taxon>Burkholderiaceae</taxon>
        <taxon>Caballeronia</taxon>
    </lineage>
</organism>
<gene>
    <name evidence="2" type="ORF">EOS_06680</name>
</gene>
<dbReference type="RefSeq" id="WP_047845817.1">
    <property type="nucleotide sequence ID" value="NZ_AEJF01000056.1"/>
</dbReference>
<evidence type="ECO:0000256" key="1">
    <source>
        <dbReference type="SAM" id="MobiDB-lite"/>
    </source>
</evidence>
<name>A0A0J1D2S1_9BURK</name>
<dbReference type="AlphaFoldDB" id="A0A0J1D2S1"/>
<feature type="region of interest" description="Disordered" evidence="1">
    <location>
        <begin position="1"/>
        <end position="33"/>
    </location>
</feature>
<dbReference type="PATRIC" id="fig|908627.4.peg.1482"/>
<protein>
    <recommendedName>
        <fullName evidence="4">BrnA antitoxin of type II toxin-antitoxin system</fullName>
    </recommendedName>
</protein>
<dbReference type="EMBL" id="AEJF01000056">
    <property type="protein sequence ID" value="KLU27032.1"/>
    <property type="molecule type" value="Genomic_DNA"/>
</dbReference>
<reference evidence="2 3" key="1">
    <citation type="journal article" date="2015" name="Genome Announc.">
        <title>Draft Genome Sequence of Burkholderia sp. Strain PML1(12), an Ectomycorrhizosphere-Inhabiting Bacterium with Effective Mineral-Weathering Ability.</title>
        <authorList>
            <person name="Uroz S."/>
            <person name="Oger P."/>
        </authorList>
    </citation>
    <scope>NUCLEOTIDE SEQUENCE [LARGE SCALE GENOMIC DNA]</scope>
    <source>
        <strain evidence="3">PML1(12)</strain>
    </source>
</reference>
<accession>A0A0J1D2S1</accession>
<dbReference type="Proteomes" id="UP000035963">
    <property type="component" value="Unassembled WGS sequence"/>
</dbReference>
<feature type="compositionally biased region" description="Basic and acidic residues" evidence="1">
    <location>
        <begin position="16"/>
        <end position="33"/>
    </location>
</feature>
<evidence type="ECO:0000313" key="2">
    <source>
        <dbReference type="EMBL" id="KLU27032.1"/>
    </source>
</evidence>
<sequence length="72" mass="8345">MSTQEMKALRPFPEVMAERRMGRPPKEHRKEQVSVRYDADVIAAFRATGEGWQTRMNNALRTYLSEHPLQAA</sequence>
<dbReference type="InterPro" id="IPR025528">
    <property type="entry name" value="BrnA_antitoxin"/>
</dbReference>
<comment type="caution">
    <text evidence="2">The sequence shown here is derived from an EMBL/GenBank/DDBJ whole genome shotgun (WGS) entry which is preliminary data.</text>
</comment>
<dbReference type="Pfam" id="PF14384">
    <property type="entry name" value="BrnA_antitoxin"/>
    <property type="match status" value="1"/>
</dbReference>
<evidence type="ECO:0008006" key="4">
    <source>
        <dbReference type="Google" id="ProtNLM"/>
    </source>
</evidence>